<gene>
    <name evidence="2" type="ORF">SAY89_00850</name>
</gene>
<accession>A0AAF0ZAX0</accession>
<protein>
    <recommendedName>
        <fullName evidence="3">Conjugal transfer protein TrbI</fullName>
    </recommendedName>
</protein>
<organism evidence="2">
    <name type="scientific">Cyanobacterium aponinum AL20115</name>
    <dbReference type="NCBI Taxonomy" id="3090662"/>
    <lineage>
        <taxon>Bacteria</taxon>
        <taxon>Bacillati</taxon>
        <taxon>Cyanobacteriota</taxon>
        <taxon>Cyanophyceae</taxon>
        <taxon>Oscillatoriophycideae</taxon>
        <taxon>Chroococcales</taxon>
        <taxon>Geminocystaceae</taxon>
        <taxon>Cyanobacterium</taxon>
    </lineage>
</organism>
<feature type="signal peptide" evidence="1">
    <location>
        <begin position="1"/>
        <end position="29"/>
    </location>
</feature>
<evidence type="ECO:0000256" key="1">
    <source>
        <dbReference type="SAM" id="SignalP"/>
    </source>
</evidence>
<name>A0AAF0ZAX0_9CHRO</name>
<dbReference type="RefSeq" id="WP_015218051.1">
    <property type="nucleotide sequence ID" value="NZ_CP138348.1"/>
</dbReference>
<dbReference type="Gene3D" id="2.40.128.260">
    <property type="entry name" value="Type IV secretion system, VirB10/TraB/TrbI"/>
    <property type="match status" value="1"/>
</dbReference>
<dbReference type="InterPro" id="IPR042217">
    <property type="entry name" value="T4SS_VirB10/TrbI"/>
</dbReference>
<feature type="chain" id="PRO_5042276068" description="Conjugal transfer protein TrbI" evidence="1">
    <location>
        <begin position="30"/>
        <end position="234"/>
    </location>
</feature>
<sequence length="234" mass="25021">MFKPISLTSKTLRFMVLSLSLTTLVGSFASVEARPDKYYRSAPPGWERKNEVNQNRKNPTYYSANLNSGTVIPTTLPSAKKILVTKDETLPVTLVVTRDVKDNSGRVVIPRGSEVVGEVRPAGSGSRFVGNTVILPNGEQYSIQANSKIVTRTEKISDGRNTDAIWQGALAGSAAATLISAVTGDKAIATEEVLGGAGFGALAGFLFGGTRDRELISINTQEDLDLTVTSNISW</sequence>
<proteinExistence type="predicted"/>
<keyword evidence="1" id="KW-0732">Signal</keyword>
<reference evidence="2" key="1">
    <citation type="submission" date="2023-11" db="EMBL/GenBank/DDBJ databases">
        <title>Genome sequence of Cyanobacterium aponinum BCRC AL20115.</title>
        <authorList>
            <person name="Chang H.-Y."/>
            <person name="Lin K.-M."/>
            <person name="Hsueh H.-T."/>
            <person name="Chu H.-A."/>
            <person name="Kuo C.-H."/>
        </authorList>
    </citation>
    <scope>NUCLEOTIDE SEQUENCE</scope>
    <source>
        <strain evidence="2">AL20115</strain>
    </source>
</reference>
<dbReference type="AlphaFoldDB" id="A0AAF0ZAX0"/>
<dbReference type="EMBL" id="CP138348">
    <property type="protein sequence ID" value="WPF88851.1"/>
    <property type="molecule type" value="Genomic_DNA"/>
</dbReference>
<evidence type="ECO:0000313" key="2">
    <source>
        <dbReference type="EMBL" id="WPF88851.1"/>
    </source>
</evidence>
<evidence type="ECO:0008006" key="3">
    <source>
        <dbReference type="Google" id="ProtNLM"/>
    </source>
</evidence>